<organism evidence="1 2">
    <name type="scientific">Ferruginibacter yonginensis</name>
    <dbReference type="NCBI Taxonomy" id="1310416"/>
    <lineage>
        <taxon>Bacteria</taxon>
        <taxon>Pseudomonadati</taxon>
        <taxon>Bacteroidota</taxon>
        <taxon>Chitinophagia</taxon>
        <taxon>Chitinophagales</taxon>
        <taxon>Chitinophagaceae</taxon>
        <taxon>Ferruginibacter</taxon>
    </lineage>
</organism>
<keyword evidence="2" id="KW-1185">Reference proteome</keyword>
<protein>
    <recommendedName>
        <fullName evidence="3">GLPGLI family protein</fullName>
    </recommendedName>
</protein>
<comment type="caution">
    <text evidence="1">The sequence shown here is derived from an EMBL/GenBank/DDBJ whole genome shotgun (WGS) entry which is preliminary data.</text>
</comment>
<evidence type="ECO:0000313" key="2">
    <source>
        <dbReference type="Proteomes" id="UP001595907"/>
    </source>
</evidence>
<dbReference type="RefSeq" id="WP_379705396.1">
    <property type="nucleotide sequence ID" value="NZ_JBHSCZ010000001.1"/>
</dbReference>
<dbReference type="Proteomes" id="UP001595907">
    <property type="component" value="Unassembled WGS sequence"/>
</dbReference>
<dbReference type="EMBL" id="JBHSCZ010000001">
    <property type="protein sequence ID" value="MFC4261304.1"/>
    <property type="molecule type" value="Genomic_DNA"/>
</dbReference>
<evidence type="ECO:0008006" key="3">
    <source>
        <dbReference type="Google" id="ProtNLM"/>
    </source>
</evidence>
<accession>A0ABV8QQI8</accession>
<name>A0ABV8QQI8_9BACT</name>
<sequence length="214" mass="24700">MKTFFVIIFLIISLSVKSQQGYAITFKRAELTTNIISKNKFKFVYNDSFAFQYYYQGNDPLKKQHLYSKKLIHHSIFINRTSFLTYNEVDANIKLLIVDTIKPSTWMPTTTTKNILGYTCKGALQVSPTNDSTLIWYTDALGTGVGFLCLHFNLGQPLEVYDQRTNRYFLATTIEKGNYQFNLPKAPIYSVAAYQQLTQQLLNKPSTLSIRFYD</sequence>
<reference evidence="2" key="1">
    <citation type="journal article" date="2019" name="Int. J. Syst. Evol. Microbiol.">
        <title>The Global Catalogue of Microorganisms (GCM) 10K type strain sequencing project: providing services to taxonomists for standard genome sequencing and annotation.</title>
        <authorList>
            <consortium name="The Broad Institute Genomics Platform"/>
            <consortium name="The Broad Institute Genome Sequencing Center for Infectious Disease"/>
            <person name="Wu L."/>
            <person name="Ma J."/>
        </authorList>
    </citation>
    <scope>NUCLEOTIDE SEQUENCE [LARGE SCALE GENOMIC DNA]</scope>
    <source>
        <strain evidence="2">CECT 8289</strain>
    </source>
</reference>
<proteinExistence type="predicted"/>
<gene>
    <name evidence="1" type="ORF">ACFOWM_00310</name>
</gene>
<dbReference type="Pfam" id="PF22252">
    <property type="entry name" value="PNGase_F-II_N"/>
    <property type="match status" value="1"/>
</dbReference>
<evidence type="ECO:0000313" key="1">
    <source>
        <dbReference type="EMBL" id="MFC4261304.1"/>
    </source>
</evidence>